<feature type="transmembrane region" description="Helical" evidence="1">
    <location>
        <begin position="77"/>
        <end position="95"/>
    </location>
</feature>
<keyword evidence="1" id="KW-0812">Transmembrane</keyword>
<keyword evidence="1" id="KW-1133">Transmembrane helix</keyword>
<proteinExistence type="predicted"/>
<name>A0ABW8YVP4_9FLAO</name>
<dbReference type="EMBL" id="JBELPZ010000004">
    <property type="protein sequence ID" value="MFL9844030.1"/>
    <property type="molecule type" value="Genomic_DNA"/>
</dbReference>
<feature type="transmembrane region" description="Helical" evidence="1">
    <location>
        <begin position="235"/>
        <end position="253"/>
    </location>
</feature>
<feature type="transmembrane region" description="Helical" evidence="1">
    <location>
        <begin position="273"/>
        <end position="292"/>
    </location>
</feature>
<comment type="caution">
    <text evidence="2">The sequence shown here is derived from an EMBL/GenBank/DDBJ whole genome shotgun (WGS) entry which is preliminary data.</text>
</comment>
<evidence type="ECO:0000313" key="2">
    <source>
        <dbReference type="EMBL" id="MFL9844030.1"/>
    </source>
</evidence>
<protein>
    <recommendedName>
        <fullName evidence="4">Prenyltransferase</fullName>
    </recommendedName>
</protein>
<evidence type="ECO:0000256" key="1">
    <source>
        <dbReference type="SAM" id="Phobius"/>
    </source>
</evidence>
<sequence>MKILKYINIKYLLLLIVGMLVFKFGLLQTQPGYSSVLNTMHYFILIVACVFIAAGGFFVNNVMGIGKQTDIPESKAFNIYLILTGIGLLSGLYIANYIGKPFFTGAFIVGAAVFYIYATSLKQVMILNNIVAALLSILPFFIIISFDLSPSVAFSDKVMARTLLGLFIDYSVFIFVLALITGIINDLANTDGDYNEGLNTLPIVLGRSRTTKIIFFVSLVLPFLLLVYTDMYLTNLLYAFAYILVFIAGPLIYYHIKLWTAATPKDFVHLEKVLFFVALFSLLSIAVITYNIKLNVTG</sequence>
<evidence type="ECO:0000313" key="3">
    <source>
        <dbReference type="Proteomes" id="UP001629156"/>
    </source>
</evidence>
<dbReference type="Proteomes" id="UP001629156">
    <property type="component" value="Unassembled WGS sequence"/>
</dbReference>
<feature type="transmembrane region" description="Helical" evidence="1">
    <location>
        <begin position="213"/>
        <end position="229"/>
    </location>
</feature>
<feature type="transmembrane region" description="Helical" evidence="1">
    <location>
        <begin position="101"/>
        <end position="118"/>
    </location>
</feature>
<keyword evidence="1" id="KW-0472">Membrane</keyword>
<feature type="transmembrane region" description="Helical" evidence="1">
    <location>
        <begin position="12"/>
        <end position="30"/>
    </location>
</feature>
<organism evidence="2 3">
    <name type="scientific">Flavobacterium rhizosphaerae</name>
    <dbReference type="NCBI Taxonomy" id="3163298"/>
    <lineage>
        <taxon>Bacteria</taxon>
        <taxon>Pseudomonadati</taxon>
        <taxon>Bacteroidota</taxon>
        <taxon>Flavobacteriia</taxon>
        <taxon>Flavobacteriales</taxon>
        <taxon>Flavobacteriaceae</taxon>
        <taxon>Flavobacterium</taxon>
    </lineage>
</organism>
<feature type="transmembrane region" description="Helical" evidence="1">
    <location>
        <begin position="158"/>
        <end position="180"/>
    </location>
</feature>
<dbReference type="RefSeq" id="WP_408084279.1">
    <property type="nucleotide sequence ID" value="NZ_JBELPZ010000004.1"/>
</dbReference>
<evidence type="ECO:0008006" key="4">
    <source>
        <dbReference type="Google" id="ProtNLM"/>
    </source>
</evidence>
<keyword evidence="3" id="KW-1185">Reference proteome</keyword>
<accession>A0ABW8YVP4</accession>
<reference evidence="2 3" key="1">
    <citation type="submission" date="2024-06" db="EMBL/GenBank/DDBJ databases">
        <authorList>
            <person name="Kaempfer P."/>
            <person name="Viver T."/>
        </authorList>
    </citation>
    <scope>NUCLEOTIDE SEQUENCE [LARGE SCALE GENOMIC DNA]</scope>
    <source>
        <strain evidence="2 3">ST-119</strain>
    </source>
</reference>
<gene>
    <name evidence="2" type="ORF">ABS766_06325</name>
</gene>
<feature type="transmembrane region" description="Helical" evidence="1">
    <location>
        <begin position="42"/>
        <end position="65"/>
    </location>
</feature>
<feature type="transmembrane region" description="Helical" evidence="1">
    <location>
        <begin position="125"/>
        <end position="146"/>
    </location>
</feature>